<dbReference type="GO" id="GO:0003700">
    <property type="term" value="F:DNA-binding transcription factor activity"/>
    <property type="evidence" value="ECO:0007669"/>
    <property type="project" value="InterPro"/>
</dbReference>
<evidence type="ECO:0000313" key="3">
    <source>
        <dbReference type="EMBL" id="SDU25192.1"/>
    </source>
</evidence>
<dbReference type="Gene3D" id="1.10.10.60">
    <property type="entry name" value="Homeodomain-like"/>
    <property type="match status" value="1"/>
</dbReference>
<sequence>MDASLKVIPLQLYPAGFAEGFLRHGVGLKQLLQGTGISEQQFSRPDQCISYAQQRRLLQNGLRHCQVPGIGLRIGLELDWCFHGSVGYAVHCSPSLREAEEAFLRYQMIAQPFYALSVGRPLGYIGNNERYVYPLRCFPSPDADQDMLQFELEFRLAITVRHWDACGNHQVDDNRILAELACPRPAYAALFRELPCEPVRFGARQSLLSIHQDFRNQPSRPWRAQAFQHLVNQCEVELQAAGLVPTQSDAVRSQISLHFNRELARAATQRPCGPPDLASVAAALHVSPRVLSRRLSAEGTSFRQLLHQVRLRFCLYQLRVSPLSVEAIAELTGFGAVSSLRRTVKQATGQPISALRTGR</sequence>
<evidence type="ECO:0000259" key="2">
    <source>
        <dbReference type="PROSITE" id="PS01124"/>
    </source>
</evidence>
<dbReference type="OrthoDB" id="6350022at2"/>
<name>A0A1H2H000_9GAMM</name>
<evidence type="ECO:0000313" key="4">
    <source>
        <dbReference type="Proteomes" id="UP000243924"/>
    </source>
</evidence>
<dbReference type="Proteomes" id="UP000243924">
    <property type="component" value="Chromosome I"/>
</dbReference>
<dbReference type="GO" id="GO:0000976">
    <property type="term" value="F:transcription cis-regulatory region binding"/>
    <property type="evidence" value="ECO:0007669"/>
    <property type="project" value="TreeGrafter"/>
</dbReference>
<dbReference type="EMBL" id="LT629787">
    <property type="protein sequence ID" value="SDU25192.1"/>
    <property type="molecule type" value="Genomic_DNA"/>
</dbReference>
<keyword evidence="1 3" id="KW-0238">DNA-binding</keyword>
<keyword evidence="4" id="KW-1185">Reference proteome</keyword>
<dbReference type="SMART" id="SM00342">
    <property type="entry name" value="HTH_ARAC"/>
    <property type="match status" value="1"/>
</dbReference>
<dbReference type="AlphaFoldDB" id="A0A1H2H000"/>
<gene>
    <name evidence="3" type="ORF">SAMN05216210_2676</name>
</gene>
<dbReference type="PANTHER" id="PTHR47894:SF1">
    <property type="entry name" value="HTH-TYPE TRANSCRIPTIONAL REGULATOR VQSM"/>
    <property type="match status" value="1"/>
</dbReference>
<accession>A0A1H2H000</accession>
<reference evidence="4" key="1">
    <citation type="submission" date="2016-10" db="EMBL/GenBank/DDBJ databases">
        <authorList>
            <person name="Varghese N."/>
            <person name="Submissions S."/>
        </authorList>
    </citation>
    <scope>NUCLEOTIDE SEQUENCE [LARGE SCALE GENOMIC DNA]</scope>
    <source>
        <strain evidence="4">CECT 8338</strain>
    </source>
</reference>
<dbReference type="Pfam" id="PF12625">
    <property type="entry name" value="Arabinose_bd"/>
    <property type="match status" value="1"/>
</dbReference>
<dbReference type="InterPro" id="IPR032687">
    <property type="entry name" value="AraC-type_N"/>
</dbReference>
<dbReference type="Pfam" id="PF12833">
    <property type="entry name" value="HTH_18"/>
    <property type="match status" value="1"/>
</dbReference>
<proteinExistence type="predicted"/>
<organism evidence="3 4">
    <name type="scientific">Halopseudomonas salegens</name>
    <dbReference type="NCBI Taxonomy" id="1434072"/>
    <lineage>
        <taxon>Bacteria</taxon>
        <taxon>Pseudomonadati</taxon>
        <taxon>Pseudomonadota</taxon>
        <taxon>Gammaproteobacteria</taxon>
        <taxon>Pseudomonadales</taxon>
        <taxon>Pseudomonadaceae</taxon>
        <taxon>Halopseudomonas</taxon>
    </lineage>
</organism>
<evidence type="ECO:0000256" key="1">
    <source>
        <dbReference type="ARBA" id="ARBA00023125"/>
    </source>
</evidence>
<feature type="domain" description="HTH araC/xylS-type" evidence="2">
    <location>
        <begin position="249"/>
        <end position="358"/>
    </location>
</feature>
<dbReference type="InterPro" id="IPR018060">
    <property type="entry name" value="HTH_AraC"/>
</dbReference>
<protein>
    <submittedName>
        <fullName evidence="3">AraC-type DNA-binding protein</fullName>
    </submittedName>
</protein>
<dbReference type="RefSeq" id="WP_092387679.1">
    <property type="nucleotide sequence ID" value="NZ_LT629787.1"/>
</dbReference>
<dbReference type="GO" id="GO:0005829">
    <property type="term" value="C:cytosol"/>
    <property type="evidence" value="ECO:0007669"/>
    <property type="project" value="TreeGrafter"/>
</dbReference>
<dbReference type="PANTHER" id="PTHR47894">
    <property type="entry name" value="HTH-TYPE TRANSCRIPTIONAL REGULATOR GADX"/>
    <property type="match status" value="1"/>
</dbReference>
<dbReference type="PROSITE" id="PS01124">
    <property type="entry name" value="HTH_ARAC_FAMILY_2"/>
    <property type="match status" value="1"/>
</dbReference>
<dbReference type="STRING" id="1434072.SAMN05216210_2676"/>